<dbReference type="PROSITE" id="PS50801">
    <property type="entry name" value="STAS"/>
    <property type="match status" value="1"/>
</dbReference>
<protein>
    <recommendedName>
        <fullName evidence="2">STAS domain-containing protein</fullName>
    </recommendedName>
</protein>
<dbReference type="AlphaFoldDB" id="A0A511D7B0"/>
<dbReference type="Pfam" id="PF14417">
    <property type="entry name" value="MEDS"/>
    <property type="match status" value="1"/>
</dbReference>
<evidence type="ECO:0000259" key="2">
    <source>
        <dbReference type="PROSITE" id="PS50801"/>
    </source>
</evidence>
<dbReference type="STRING" id="1123024.GCA_000423625_03969"/>
<proteinExistence type="predicted"/>
<keyword evidence="4" id="KW-1185">Reference proteome</keyword>
<evidence type="ECO:0000313" key="4">
    <source>
        <dbReference type="Proteomes" id="UP000321328"/>
    </source>
</evidence>
<sequence>MGPGDHVCAVPVSDEQLWEISADFVAGGLSRNEQVCYFDDGTVDSVLGRLADDRVPVDQPLRTGQLEILPAARIRQLFRASLSEARKLMCARIDEAKARGYAGLRMTGQMSYGTTRPGLLDIVEFESELDELVRSRSVTALCLYDRVRYTDAQIERLCGLHGKELTPPTAYDDGLLRITRTGATSARLAGDIDHSNRPAVTRLLETTLDDALRSHSAPTDIELDLASLRFLDVAGAVALVQGAEGFPSTHRLVLRDVRPWIARVLDRCGAPFAAQLVLLEFSRPHEGAEAPPPTPGVAPDEDGPGRQCQDTVADTVGEGTAGTLREVR</sequence>
<evidence type="ECO:0000256" key="1">
    <source>
        <dbReference type="SAM" id="MobiDB-lite"/>
    </source>
</evidence>
<accession>A0A511D7B0</accession>
<dbReference type="InterPro" id="IPR058548">
    <property type="entry name" value="MlaB-like_STAS"/>
</dbReference>
<dbReference type="Gene3D" id="3.30.750.24">
    <property type="entry name" value="STAS domain"/>
    <property type="match status" value="1"/>
</dbReference>
<dbReference type="Pfam" id="PF13466">
    <property type="entry name" value="STAS_2"/>
    <property type="match status" value="1"/>
</dbReference>
<evidence type="ECO:0000313" key="3">
    <source>
        <dbReference type="EMBL" id="GEL20711.1"/>
    </source>
</evidence>
<dbReference type="Proteomes" id="UP000321328">
    <property type="component" value="Unassembled WGS sequence"/>
</dbReference>
<organism evidence="3 4">
    <name type="scientific">Pseudonocardia asaccharolytica DSM 44247 = NBRC 16224</name>
    <dbReference type="NCBI Taxonomy" id="1123024"/>
    <lineage>
        <taxon>Bacteria</taxon>
        <taxon>Bacillati</taxon>
        <taxon>Actinomycetota</taxon>
        <taxon>Actinomycetes</taxon>
        <taxon>Pseudonocardiales</taxon>
        <taxon>Pseudonocardiaceae</taxon>
        <taxon>Pseudonocardia</taxon>
    </lineage>
</organism>
<dbReference type="InterPro" id="IPR036513">
    <property type="entry name" value="STAS_dom_sf"/>
</dbReference>
<reference evidence="3 4" key="1">
    <citation type="submission" date="2019-07" db="EMBL/GenBank/DDBJ databases">
        <title>Whole genome shotgun sequence of Pseudonocardia asaccharolytica NBRC 16224.</title>
        <authorList>
            <person name="Hosoyama A."/>
            <person name="Uohara A."/>
            <person name="Ohji S."/>
            <person name="Ichikawa N."/>
        </authorList>
    </citation>
    <scope>NUCLEOTIDE SEQUENCE [LARGE SCALE GENOMIC DNA]</scope>
    <source>
        <strain evidence="3 4">NBRC 16224</strain>
    </source>
</reference>
<feature type="domain" description="STAS" evidence="2">
    <location>
        <begin position="187"/>
        <end position="269"/>
    </location>
</feature>
<comment type="caution">
    <text evidence="3">The sequence shown here is derived from an EMBL/GenBank/DDBJ whole genome shotgun (WGS) entry which is preliminary data.</text>
</comment>
<feature type="region of interest" description="Disordered" evidence="1">
    <location>
        <begin position="285"/>
        <end position="328"/>
    </location>
</feature>
<dbReference type="EMBL" id="BJVI01000086">
    <property type="protein sequence ID" value="GEL20711.1"/>
    <property type="molecule type" value="Genomic_DNA"/>
</dbReference>
<dbReference type="InterPro" id="IPR002645">
    <property type="entry name" value="STAS_dom"/>
</dbReference>
<name>A0A511D7B0_9PSEU</name>
<dbReference type="SUPFAM" id="SSF52091">
    <property type="entry name" value="SpoIIaa-like"/>
    <property type="match status" value="1"/>
</dbReference>
<dbReference type="InterPro" id="IPR025847">
    <property type="entry name" value="MEDS_domain"/>
</dbReference>
<gene>
    <name evidence="3" type="ORF">PA7_45480</name>
</gene>